<dbReference type="GO" id="GO:0016020">
    <property type="term" value="C:membrane"/>
    <property type="evidence" value="ECO:0007669"/>
    <property type="project" value="InterPro"/>
</dbReference>
<dbReference type="CDD" id="cd03498">
    <property type="entry name" value="SQR_TypeB_2_TM"/>
    <property type="match status" value="1"/>
</dbReference>
<feature type="transmembrane region" description="Helical" evidence="1">
    <location>
        <begin position="114"/>
        <end position="140"/>
    </location>
</feature>
<feature type="transmembrane region" description="Helical" evidence="1">
    <location>
        <begin position="160"/>
        <end position="181"/>
    </location>
</feature>
<evidence type="ECO:0000313" key="3">
    <source>
        <dbReference type="Proteomes" id="UP000231134"/>
    </source>
</evidence>
<feature type="transmembrane region" description="Helical" evidence="1">
    <location>
        <begin position="65"/>
        <end position="84"/>
    </location>
</feature>
<feature type="transmembrane region" description="Helical" evidence="1">
    <location>
        <begin position="201"/>
        <end position="219"/>
    </location>
</feature>
<dbReference type="RefSeq" id="WP_100424597.1">
    <property type="nucleotide sequence ID" value="NZ_JAQXKX010000052.1"/>
</dbReference>
<keyword evidence="1" id="KW-1133">Transmembrane helix</keyword>
<keyword evidence="3" id="KW-1185">Reference proteome</keyword>
<evidence type="ECO:0000256" key="1">
    <source>
        <dbReference type="SAM" id="Phobius"/>
    </source>
</evidence>
<reference evidence="2 3" key="1">
    <citation type="submission" date="2017-11" db="EMBL/GenBank/DDBJ databases">
        <title>Animal gut microbial communities from fecal samples from Wisconsin, USA.</title>
        <authorList>
            <person name="Neumann A."/>
        </authorList>
    </citation>
    <scope>NUCLEOTIDE SEQUENCE [LARGE SCALE GENOMIC DNA]</scope>
    <source>
        <strain evidence="2 3">UWS3</strain>
    </source>
</reference>
<proteinExistence type="predicted"/>
<gene>
    <name evidence="2" type="ORF">BGX16_0454</name>
</gene>
<dbReference type="EMBL" id="PGEX01000001">
    <property type="protein sequence ID" value="PJJ40527.1"/>
    <property type="molecule type" value="Genomic_DNA"/>
</dbReference>
<dbReference type="Gene3D" id="1.20.1300.10">
    <property type="entry name" value="Fumarate reductase/succinate dehydrogenase, transmembrane subunit"/>
    <property type="match status" value="1"/>
</dbReference>
<dbReference type="NCBIfam" id="TIGR02046">
    <property type="entry name" value="sdhC_b558_fam"/>
    <property type="match status" value="1"/>
</dbReference>
<dbReference type="AlphaFoldDB" id="A0A2M9A4H2"/>
<organism evidence="2 3">
    <name type="scientific">Hallerella succinigenes</name>
    <dbReference type="NCBI Taxonomy" id="1896222"/>
    <lineage>
        <taxon>Bacteria</taxon>
        <taxon>Pseudomonadati</taxon>
        <taxon>Fibrobacterota</taxon>
        <taxon>Fibrobacteria</taxon>
        <taxon>Fibrobacterales</taxon>
        <taxon>Fibrobacteraceae</taxon>
        <taxon>Hallerella</taxon>
    </lineage>
</organism>
<dbReference type="Proteomes" id="UP000231134">
    <property type="component" value="Unassembled WGS sequence"/>
</dbReference>
<dbReference type="InterPro" id="IPR011138">
    <property type="entry name" value="Cytochrome_b-558"/>
</dbReference>
<evidence type="ECO:0000313" key="2">
    <source>
        <dbReference type="EMBL" id="PJJ40527.1"/>
    </source>
</evidence>
<accession>A0A2M9A4H2</accession>
<keyword evidence="1" id="KW-0812">Transmembrane</keyword>
<dbReference type="OrthoDB" id="9802842at2"/>
<comment type="caution">
    <text evidence="2">The sequence shown here is derived from an EMBL/GenBank/DDBJ whole genome shotgun (WGS) entry which is preliminary data.</text>
</comment>
<dbReference type="InterPro" id="IPR034804">
    <property type="entry name" value="SQR/QFR_C/D"/>
</dbReference>
<keyword evidence="1" id="KW-0472">Membrane</keyword>
<dbReference type="SUPFAM" id="SSF81343">
    <property type="entry name" value="Fumarate reductase respiratory complex transmembrane subunits"/>
    <property type="match status" value="1"/>
</dbReference>
<name>A0A2M9A4H2_9BACT</name>
<protein>
    <submittedName>
        <fullName evidence="2">Succinate dehydrogenase subunit C</fullName>
    </submittedName>
</protein>
<sequence length="286" mass="32548">MQWIIKYLTSSIGKKQIMGASGACLALFIFGHMVGNLQLINLDQSVAQAHYNAYTQLLTGMKPMIYFIELGLVALFIIHVGLAIKLKIENRKARGPEAYEVNARKGHKTFASFTMIWSGIFVLGFVIQHLMVLKFGVHYLYENEKGMIIRDMWLTTIDMFASPFWTVFYLISMFVIGMHLFHAISSAFQTMGVAHQKWTPIIDLAGVVYSVIVALGFAFEAAFSCYIANTDEVKKMREVARSEVYQQKLEVQKQQQMQEKESKKTSAVKLEDGFQYSYVMNKEGAR</sequence>